<name>A0ACA9S904_9GLOM</name>
<organism evidence="1 2">
    <name type="scientific">Racocetra persica</name>
    <dbReference type="NCBI Taxonomy" id="160502"/>
    <lineage>
        <taxon>Eukaryota</taxon>
        <taxon>Fungi</taxon>
        <taxon>Fungi incertae sedis</taxon>
        <taxon>Mucoromycota</taxon>
        <taxon>Glomeromycotina</taxon>
        <taxon>Glomeromycetes</taxon>
        <taxon>Diversisporales</taxon>
        <taxon>Gigasporaceae</taxon>
        <taxon>Racocetra</taxon>
    </lineage>
</organism>
<evidence type="ECO:0000313" key="2">
    <source>
        <dbReference type="Proteomes" id="UP000789920"/>
    </source>
</evidence>
<sequence length="58" mass="6524">MKSVPKMKSQIQKIYYNDEKKSFTSDANTSTKTQLSATLSPNNNKIEILCDNENNPAT</sequence>
<protein>
    <submittedName>
        <fullName evidence="1">25141_t:CDS:1</fullName>
    </submittedName>
</protein>
<reference evidence="1" key="1">
    <citation type="submission" date="2021-06" db="EMBL/GenBank/DDBJ databases">
        <authorList>
            <person name="Kallberg Y."/>
            <person name="Tangrot J."/>
            <person name="Rosling A."/>
        </authorList>
    </citation>
    <scope>NUCLEOTIDE SEQUENCE</scope>
    <source>
        <strain evidence="1">MA461A</strain>
    </source>
</reference>
<keyword evidence="2" id="KW-1185">Reference proteome</keyword>
<proteinExistence type="predicted"/>
<gene>
    <name evidence="1" type="ORF">RPERSI_LOCUS28314</name>
</gene>
<accession>A0ACA9S904</accession>
<dbReference type="Proteomes" id="UP000789920">
    <property type="component" value="Unassembled WGS sequence"/>
</dbReference>
<comment type="caution">
    <text evidence="1">The sequence shown here is derived from an EMBL/GenBank/DDBJ whole genome shotgun (WGS) entry which is preliminary data.</text>
</comment>
<evidence type="ECO:0000313" key="1">
    <source>
        <dbReference type="EMBL" id="CAG8831963.1"/>
    </source>
</evidence>
<dbReference type="EMBL" id="CAJVQC010102591">
    <property type="protein sequence ID" value="CAG8831963.1"/>
    <property type="molecule type" value="Genomic_DNA"/>
</dbReference>